<evidence type="ECO:0000313" key="1">
    <source>
        <dbReference type="EMBL" id="PQA59883.1"/>
    </source>
</evidence>
<dbReference type="RefSeq" id="WP_104711712.1">
    <property type="nucleotide sequence ID" value="NZ_PTRA01000001.1"/>
</dbReference>
<dbReference type="Proteomes" id="UP000239590">
    <property type="component" value="Unassembled WGS sequence"/>
</dbReference>
<comment type="caution">
    <text evidence="1">The sequence shown here is derived from an EMBL/GenBank/DDBJ whole genome shotgun (WGS) entry which is preliminary data.</text>
</comment>
<dbReference type="OrthoDB" id="959238at2"/>
<organism evidence="1 2">
    <name type="scientific">Siphonobacter curvatus</name>
    <dbReference type="NCBI Taxonomy" id="2094562"/>
    <lineage>
        <taxon>Bacteria</taxon>
        <taxon>Pseudomonadati</taxon>
        <taxon>Bacteroidota</taxon>
        <taxon>Cytophagia</taxon>
        <taxon>Cytophagales</taxon>
        <taxon>Cytophagaceae</taxon>
        <taxon>Siphonobacter</taxon>
    </lineage>
</organism>
<reference evidence="2" key="1">
    <citation type="submission" date="2018-02" db="EMBL/GenBank/DDBJ databases">
        <title>Genome sequencing of Solimonas sp. HR-BB.</title>
        <authorList>
            <person name="Lee Y."/>
            <person name="Jeon C.O."/>
        </authorList>
    </citation>
    <scope>NUCLEOTIDE SEQUENCE [LARGE SCALE GENOMIC DNA]</scope>
    <source>
        <strain evidence="2">HR-U</strain>
    </source>
</reference>
<protein>
    <submittedName>
        <fullName evidence="1">Uncharacterized protein</fullName>
    </submittedName>
</protein>
<accession>A0A2S7IQ81</accession>
<name>A0A2S7IQ81_9BACT</name>
<gene>
    <name evidence="1" type="ORF">C5O19_09745</name>
</gene>
<keyword evidence="2" id="KW-1185">Reference proteome</keyword>
<dbReference type="EMBL" id="PTRA01000001">
    <property type="protein sequence ID" value="PQA59883.1"/>
    <property type="molecule type" value="Genomic_DNA"/>
</dbReference>
<sequence>MPTAENSGYSSTDIQQLKDEIRSSGHSFIYTEDPDMDEPTGDEFAHFQFVGVHEGKEVIYDAVLYTLRLHHSSLVYEEAERQAMQEHPLYVPLDQRDETYQANDEVDEEVELLITEIIEELEENEEIKVTEHLETEYSEEGSVELDICLNVEAVNDEVIENFIKDFTSGQLELDTTLYSFKSLEEE</sequence>
<dbReference type="AlphaFoldDB" id="A0A2S7IQ81"/>
<evidence type="ECO:0000313" key="2">
    <source>
        <dbReference type="Proteomes" id="UP000239590"/>
    </source>
</evidence>
<proteinExistence type="predicted"/>